<dbReference type="GO" id="GO:0044341">
    <property type="term" value="P:sodium-dependent phosphate transport"/>
    <property type="evidence" value="ECO:0007669"/>
    <property type="project" value="InterPro"/>
</dbReference>
<evidence type="ECO:0000256" key="5">
    <source>
        <dbReference type="ARBA" id="ARBA00023136"/>
    </source>
</evidence>
<evidence type="ECO:0000256" key="6">
    <source>
        <dbReference type="SAM" id="Phobius"/>
    </source>
</evidence>
<dbReference type="InterPro" id="IPR003841">
    <property type="entry name" value="Na/Pi_transpt"/>
</dbReference>
<dbReference type="PANTHER" id="PTHR10010">
    <property type="entry name" value="SOLUTE CARRIER FAMILY 34 SODIUM PHOSPHATE , MEMBER 2-RELATED"/>
    <property type="match status" value="1"/>
</dbReference>
<sequence length="394" mass="43424">MAIIIYKEKQTSNHSAQDPVKKEKVQMLPVRFILSRSLLAIFALFVFLISLALLSQSLRLLGGEQLQNIIAATSNPFIGLFIGLLTTAIIQKSSLTTSIVVAMVSADTLSLANAIPIIIGANIGTTITAMLVSFAHITKKKEFKRATSAAAAHNLFNLLTALIFFPLEYFTHFLSNFSVAITRQIKPLSSIFFDAGLRGFIDLTVNPAYEFLFSLFNSNIIFLLPLSLLLLFFSITVFTLSIKAILMGEAWVRLQNFIFGTPLRSLTWGTILTGAMQSSSLTTSVTVPLVATRKVSLKNAFPFIIGANIGTTFTALLASISQSDTALSIAITHLSFNVLGAIVFFPFPFIRMIPFRLAQVLGKLTMKNRIISLIYVLLVFFIIPFLLIFFNKLF</sequence>
<dbReference type="GO" id="GO:0005436">
    <property type="term" value="F:sodium:phosphate symporter activity"/>
    <property type="evidence" value="ECO:0007669"/>
    <property type="project" value="InterPro"/>
</dbReference>
<organism evidence="7 8">
    <name type="scientific">Thermoflexibacter ruber</name>
    <dbReference type="NCBI Taxonomy" id="1003"/>
    <lineage>
        <taxon>Bacteria</taxon>
        <taxon>Pseudomonadati</taxon>
        <taxon>Bacteroidota</taxon>
        <taxon>Cytophagia</taxon>
        <taxon>Cytophagales</taxon>
        <taxon>Thermoflexibacteraceae</taxon>
        <taxon>Thermoflexibacter</taxon>
    </lineage>
</organism>
<dbReference type="PANTHER" id="PTHR10010:SF46">
    <property type="entry name" value="SODIUM-DEPENDENT PHOSPHATE TRANSPORT PROTEIN 2B"/>
    <property type="match status" value="1"/>
</dbReference>
<dbReference type="Pfam" id="PF02690">
    <property type="entry name" value="Na_Pi_cotrans"/>
    <property type="match status" value="2"/>
</dbReference>
<feature type="transmembrane region" description="Helical" evidence="6">
    <location>
        <begin position="146"/>
        <end position="167"/>
    </location>
</feature>
<evidence type="ECO:0000256" key="2">
    <source>
        <dbReference type="ARBA" id="ARBA00022475"/>
    </source>
</evidence>
<keyword evidence="3 6" id="KW-0812">Transmembrane</keyword>
<evidence type="ECO:0000313" key="8">
    <source>
        <dbReference type="Proteomes" id="UP000199513"/>
    </source>
</evidence>
<evidence type="ECO:0000256" key="1">
    <source>
        <dbReference type="ARBA" id="ARBA00004651"/>
    </source>
</evidence>
<keyword evidence="8" id="KW-1185">Reference proteome</keyword>
<evidence type="ECO:0000256" key="4">
    <source>
        <dbReference type="ARBA" id="ARBA00022989"/>
    </source>
</evidence>
<accession>A0A1I2JX41</accession>
<feature type="transmembrane region" description="Helical" evidence="6">
    <location>
        <begin position="110"/>
        <end position="134"/>
    </location>
</feature>
<protein>
    <submittedName>
        <fullName evidence="7">Solute carrier family 34 (Sodium-dependent phosphate cotransporter)</fullName>
    </submittedName>
</protein>
<feature type="transmembrane region" description="Helical" evidence="6">
    <location>
        <begin position="33"/>
        <end position="54"/>
    </location>
</feature>
<evidence type="ECO:0000256" key="3">
    <source>
        <dbReference type="ARBA" id="ARBA00022692"/>
    </source>
</evidence>
<comment type="subcellular location">
    <subcellularLocation>
        <location evidence="1">Cell membrane</location>
        <topology evidence="1">Multi-pass membrane protein</topology>
    </subcellularLocation>
</comment>
<dbReference type="NCBIfam" id="NF037997">
    <property type="entry name" value="Na_Pi_symport"/>
    <property type="match status" value="2"/>
</dbReference>
<keyword evidence="2" id="KW-1003">Cell membrane</keyword>
<gene>
    <name evidence="7" type="ORF">SAMN04488541_10701</name>
</gene>
<keyword evidence="5 6" id="KW-0472">Membrane</keyword>
<feature type="transmembrane region" description="Helical" evidence="6">
    <location>
        <begin position="326"/>
        <end position="349"/>
    </location>
</feature>
<feature type="transmembrane region" description="Helical" evidence="6">
    <location>
        <begin position="300"/>
        <end position="320"/>
    </location>
</feature>
<proteinExistence type="predicted"/>
<dbReference type="AlphaFoldDB" id="A0A1I2JX41"/>
<dbReference type="Proteomes" id="UP000199513">
    <property type="component" value="Unassembled WGS sequence"/>
</dbReference>
<keyword evidence="4 6" id="KW-1133">Transmembrane helix</keyword>
<reference evidence="7 8" key="1">
    <citation type="submission" date="2016-10" db="EMBL/GenBank/DDBJ databases">
        <authorList>
            <person name="de Groot N.N."/>
        </authorList>
    </citation>
    <scope>NUCLEOTIDE SEQUENCE [LARGE SCALE GENOMIC DNA]</scope>
    <source>
        <strain>GEY</strain>
        <strain evidence="8">DSM 9560</strain>
    </source>
</reference>
<feature type="transmembrane region" description="Helical" evidence="6">
    <location>
        <begin position="370"/>
        <end position="390"/>
    </location>
</feature>
<dbReference type="RefSeq" id="WP_091549450.1">
    <property type="nucleotide sequence ID" value="NZ_FONY01000070.1"/>
</dbReference>
<dbReference type="STRING" id="1003.SAMN04488541_10701"/>
<evidence type="ECO:0000313" key="7">
    <source>
        <dbReference type="EMBL" id="SFF58759.1"/>
    </source>
</evidence>
<dbReference type="EMBL" id="FONY01000070">
    <property type="protein sequence ID" value="SFF58759.1"/>
    <property type="molecule type" value="Genomic_DNA"/>
</dbReference>
<dbReference type="GO" id="GO:0005886">
    <property type="term" value="C:plasma membrane"/>
    <property type="evidence" value="ECO:0007669"/>
    <property type="project" value="UniProtKB-SubCell"/>
</dbReference>
<feature type="transmembrane region" description="Helical" evidence="6">
    <location>
        <begin position="220"/>
        <end position="246"/>
    </location>
</feature>
<dbReference type="OrthoDB" id="9763003at2"/>
<name>A0A1I2JX41_9BACT</name>